<evidence type="ECO:0000256" key="1">
    <source>
        <dbReference type="SAM" id="Phobius"/>
    </source>
</evidence>
<keyword evidence="1" id="KW-0812">Transmembrane</keyword>
<keyword evidence="1" id="KW-1133">Transmembrane helix</keyword>
<dbReference type="EMBL" id="JNAL01000014">
    <property type="protein sequence ID" value="KGF95627.1"/>
    <property type="molecule type" value="Genomic_DNA"/>
</dbReference>
<proteinExistence type="predicted"/>
<dbReference type="Proteomes" id="UP000030355">
    <property type="component" value="Unassembled WGS sequence"/>
</dbReference>
<gene>
    <name evidence="2" type="ORF">EU95_1320</name>
</gene>
<comment type="caution">
    <text evidence="2">The sequence shown here is derived from an EMBL/GenBank/DDBJ whole genome shotgun (WGS) entry which is preliminary data.</text>
</comment>
<dbReference type="AlphaFoldDB" id="A0A0A2A185"/>
<evidence type="ECO:0000313" key="3">
    <source>
        <dbReference type="Proteomes" id="UP000030355"/>
    </source>
</evidence>
<evidence type="ECO:0000313" key="2">
    <source>
        <dbReference type="EMBL" id="KGF95627.1"/>
    </source>
</evidence>
<feature type="transmembrane region" description="Helical" evidence="1">
    <location>
        <begin position="16"/>
        <end position="37"/>
    </location>
</feature>
<name>A0A0A2A185_PROMR</name>
<organism evidence="2 3">
    <name type="scientific">Prochlorococcus marinus str. MIT 9201</name>
    <dbReference type="NCBI Taxonomy" id="93057"/>
    <lineage>
        <taxon>Bacteria</taxon>
        <taxon>Bacillati</taxon>
        <taxon>Cyanobacteriota</taxon>
        <taxon>Cyanophyceae</taxon>
        <taxon>Synechococcales</taxon>
        <taxon>Prochlorococcaceae</taxon>
        <taxon>Prochlorococcus</taxon>
    </lineage>
</organism>
<reference evidence="3" key="1">
    <citation type="journal article" date="2014" name="Sci. Data">
        <title>Genomes of diverse isolates of the marine cyanobacterium Prochlorococcus.</title>
        <authorList>
            <person name="Biller S."/>
            <person name="Berube P."/>
            <person name="Thompson J."/>
            <person name="Kelly L."/>
            <person name="Roggensack S."/>
            <person name="Awad L."/>
            <person name="Roache-Johnson K."/>
            <person name="Ding H."/>
            <person name="Giovannoni S.J."/>
            <person name="Moore L.R."/>
            <person name="Chisholm S.W."/>
        </authorList>
    </citation>
    <scope>NUCLEOTIDE SEQUENCE [LARGE SCALE GENOMIC DNA]</scope>
    <source>
        <strain evidence="3">MIT 9201</strain>
    </source>
</reference>
<dbReference type="STRING" id="93057.EU95_1320"/>
<keyword evidence="1" id="KW-0472">Membrane</keyword>
<protein>
    <submittedName>
        <fullName evidence="2">Uncharacterized protein</fullName>
    </submittedName>
</protein>
<accession>A0A0A2A185</accession>
<sequence>MHLFFAFTENNIDTKFFFSSLIGVGVTAFFFYLIFWLTNQKAMYNRSNRFTK</sequence>